<dbReference type="InterPro" id="IPR002933">
    <property type="entry name" value="Peptidase_M20"/>
</dbReference>
<evidence type="ECO:0000313" key="4">
    <source>
        <dbReference type="Proteomes" id="UP000289260"/>
    </source>
</evidence>
<dbReference type="GO" id="GO:0016787">
    <property type="term" value="F:hydrolase activity"/>
    <property type="evidence" value="ECO:0007669"/>
    <property type="project" value="UniProtKB-KW"/>
</dbReference>
<feature type="compositionally biased region" description="Basic and acidic residues" evidence="1">
    <location>
        <begin position="1"/>
        <end position="24"/>
    </location>
</feature>
<dbReference type="PANTHER" id="PTHR11014">
    <property type="entry name" value="PEPTIDASE M20 FAMILY MEMBER"/>
    <property type="match status" value="1"/>
</dbReference>
<dbReference type="Gene3D" id="3.30.70.360">
    <property type="match status" value="1"/>
</dbReference>
<sequence length="402" mass="42876">MVQIHLEAHRDVDGDRGDRADDRRRIRSAQLTSTAVHAPTRLERIRDHLAAHPEPSWSEHRTSGYLAALLTQAGLKPRPFAEFPGFTVDVGPGEPQIGLRADLDALAHRTEAGTAVVHSCGHDANMAVVTETVLRLAELGDRLPHGVRAIYQPAEEQGNGAAAVANLGVADDLDLLFGVHLRPGSELPSPRFTPAISHGSCCFVRGAITGRDHHGARPHLGVNAIEVVAEFTGMVAALRVDPQIPSSAKLTSVRAGGDNLNVIPGSAAFGLDLRAQSNEAMARLREEITRIGAALELRHGVEIRLSEEDYVPAAVIGDRAERRLSTAIRAVAGAEAVAPRSVTSGSDDFHFYTLRRPQLQAAMLGIGADATPGLHDPEMRYDASRLEPAVQILLAACLDGTA</sequence>
<feature type="region of interest" description="Disordered" evidence="1">
    <location>
        <begin position="1"/>
        <end position="25"/>
    </location>
</feature>
<dbReference type="AlphaFoldDB" id="A0A4P6KGS6"/>
<dbReference type="InterPro" id="IPR011650">
    <property type="entry name" value="Peptidase_M20_dimer"/>
</dbReference>
<accession>A0A4P6KGS6</accession>
<feature type="domain" description="Peptidase M20 dimerisation" evidence="2">
    <location>
        <begin position="208"/>
        <end position="291"/>
    </location>
</feature>
<dbReference type="Pfam" id="PF01546">
    <property type="entry name" value="Peptidase_M20"/>
    <property type="match status" value="1"/>
</dbReference>
<organism evidence="3 4">
    <name type="scientific">Leucobacter triazinivorans</name>
    <dbReference type="NCBI Taxonomy" id="1784719"/>
    <lineage>
        <taxon>Bacteria</taxon>
        <taxon>Bacillati</taxon>
        <taxon>Actinomycetota</taxon>
        <taxon>Actinomycetes</taxon>
        <taxon>Micrococcales</taxon>
        <taxon>Microbacteriaceae</taxon>
        <taxon>Leucobacter</taxon>
    </lineage>
</organism>
<dbReference type="SUPFAM" id="SSF55031">
    <property type="entry name" value="Bacterial exopeptidase dimerisation domain"/>
    <property type="match status" value="1"/>
</dbReference>
<dbReference type="Proteomes" id="UP000289260">
    <property type="component" value="Chromosome"/>
</dbReference>
<protein>
    <submittedName>
        <fullName evidence="3">Amidohydrolase</fullName>
    </submittedName>
</protein>
<gene>
    <name evidence="3" type="ORF">EVS81_13465</name>
</gene>
<evidence type="ECO:0000313" key="3">
    <source>
        <dbReference type="EMBL" id="QBE49705.1"/>
    </source>
</evidence>
<dbReference type="SUPFAM" id="SSF53187">
    <property type="entry name" value="Zn-dependent exopeptidases"/>
    <property type="match status" value="1"/>
</dbReference>
<evidence type="ECO:0000259" key="2">
    <source>
        <dbReference type="Pfam" id="PF07687"/>
    </source>
</evidence>
<evidence type="ECO:0000256" key="1">
    <source>
        <dbReference type="SAM" id="MobiDB-lite"/>
    </source>
</evidence>
<dbReference type="Gene3D" id="3.40.630.10">
    <property type="entry name" value="Zn peptidases"/>
    <property type="match status" value="1"/>
</dbReference>
<dbReference type="OrthoDB" id="9777385at2"/>
<name>A0A4P6KGS6_9MICO</name>
<dbReference type="NCBIfam" id="TIGR01891">
    <property type="entry name" value="amidohydrolases"/>
    <property type="match status" value="1"/>
</dbReference>
<dbReference type="KEGG" id="ltr:EVS81_13465"/>
<dbReference type="Pfam" id="PF07687">
    <property type="entry name" value="M20_dimer"/>
    <property type="match status" value="1"/>
</dbReference>
<keyword evidence="4" id="KW-1185">Reference proteome</keyword>
<reference evidence="3 4" key="1">
    <citation type="submission" date="2019-02" db="EMBL/GenBank/DDBJ databases">
        <authorList>
            <person name="Sun L."/>
            <person name="Pan D."/>
            <person name="Wu X."/>
        </authorList>
    </citation>
    <scope>NUCLEOTIDE SEQUENCE [LARGE SCALE GENOMIC DNA]</scope>
    <source>
        <strain evidence="3 4">JW-1</strain>
    </source>
</reference>
<dbReference type="EMBL" id="CP035806">
    <property type="protein sequence ID" value="QBE49705.1"/>
    <property type="molecule type" value="Genomic_DNA"/>
</dbReference>
<dbReference type="InterPro" id="IPR036264">
    <property type="entry name" value="Bact_exopeptidase_dim_dom"/>
</dbReference>
<dbReference type="InterPro" id="IPR017439">
    <property type="entry name" value="Amidohydrolase"/>
</dbReference>
<keyword evidence="3" id="KW-0378">Hydrolase</keyword>
<dbReference type="PANTHER" id="PTHR11014:SF122">
    <property type="entry name" value="AMIDOHYDROLASE AMHX"/>
    <property type="match status" value="1"/>
</dbReference>
<proteinExistence type="predicted"/>